<dbReference type="Proteomes" id="UP000233469">
    <property type="component" value="Unassembled WGS sequence"/>
</dbReference>
<dbReference type="EMBL" id="LLXL01000014">
    <property type="protein sequence ID" value="PKK80456.1"/>
    <property type="molecule type" value="Genomic_DNA"/>
</dbReference>
<reference evidence="1 2" key="2">
    <citation type="submission" date="2017-10" db="EMBL/GenBank/DDBJ databases">
        <title>Extensive intraspecific genome diversity in a model arbuscular mycorrhizal fungus.</title>
        <authorList>
            <person name="Chen E.C.H."/>
            <person name="Morin E."/>
            <person name="Baudet D."/>
            <person name="Noel J."/>
            <person name="Ndikumana S."/>
            <person name="Charron P."/>
            <person name="St-Onge C."/>
            <person name="Giorgi J."/>
            <person name="Grigoriev I.V."/>
            <person name="Roux C."/>
            <person name="Martin F.M."/>
            <person name="Corradi N."/>
        </authorList>
    </citation>
    <scope>NUCLEOTIDE SEQUENCE [LARGE SCALE GENOMIC DNA]</scope>
    <source>
        <strain evidence="1 2">C2</strain>
    </source>
</reference>
<comment type="caution">
    <text evidence="1">The sequence shown here is derived from an EMBL/GenBank/DDBJ whole genome shotgun (WGS) entry which is preliminary data.</text>
</comment>
<protein>
    <submittedName>
        <fullName evidence="1">Uncharacterized protein</fullName>
    </submittedName>
</protein>
<accession>A0A2N1P2X1</accession>
<organism evidence="1 2">
    <name type="scientific">Rhizophagus irregularis</name>
    <dbReference type="NCBI Taxonomy" id="588596"/>
    <lineage>
        <taxon>Eukaryota</taxon>
        <taxon>Fungi</taxon>
        <taxon>Fungi incertae sedis</taxon>
        <taxon>Mucoromycota</taxon>
        <taxon>Glomeromycotina</taxon>
        <taxon>Glomeromycetes</taxon>
        <taxon>Glomerales</taxon>
        <taxon>Glomeraceae</taxon>
        <taxon>Rhizophagus</taxon>
    </lineage>
</organism>
<sequence>MSVEKNIEEIDQLINKYDAFESKFGVFKILDYDLNLDERKLKFNRYDHVICEVCNEEIDKFNFICYNCYNKETDCNEQN</sequence>
<gene>
    <name evidence="1" type="ORF">RhiirC2_724466</name>
</gene>
<evidence type="ECO:0000313" key="1">
    <source>
        <dbReference type="EMBL" id="PKK80456.1"/>
    </source>
</evidence>
<proteinExistence type="predicted"/>
<name>A0A2N1P2X1_9GLOM</name>
<evidence type="ECO:0000313" key="2">
    <source>
        <dbReference type="Proteomes" id="UP000233469"/>
    </source>
</evidence>
<reference evidence="1 2" key="1">
    <citation type="submission" date="2016-04" db="EMBL/GenBank/DDBJ databases">
        <title>Genome analyses suggest a sexual origin of heterokaryosis in a supposedly ancient asexual fungus.</title>
        <authorList>
            <person name="Ropars J."/>
            <person name="Sedzielewska K."/>
            <person name="Noel J."/>
            <person name="Charron P."/>
            <person name="Farinelli L."/>
            <person name="Marton T."/>
            <person name="Kruger M."/>
            <person name="Pelin A."/>
            <person name="Brachmann A."/>
            <person name="Corradi N."/>
        </authorList>
    </citation>
    <scope>NUCLEOTIDE SEQUENCE [LARGE SCALE GENOMIC DNA]</scope>
    <source>
        <strain evidence="1 2">C2</strain>
    </source>
</reference>
<dbReference type="AlphaFoldDB" id="A0A2N1P2X1"/>
<feature type="non-terminal residue" evidence="1">
    <location>
        <position position="79"/>
    </location>
</feature>